<dbReference type="EMBL" id="JABSTU010000003">
    <property type="protein sequence ID" value="KAH8035331.1"/>
    <property type="molecule type" value="Genomic_DNA"/>
</dbReference>
<feature type="transmembrane region" description="Helical" evidence="2">
    <location>
        <begin position="39"/>
        <end position="61"/>
    </location>
</feature>
<dbReference type="OMA" id="PYHPGYN"/>
<organism evidence="3 4">
    <name type="scientific">Rhipicephalus microplus</name>
    <name type="common">Cattle tick</name>
    <name type="synonym">Boophilus microplus</name>
    <dbReference type="NCBI Taxonomy" id="6941"/>
    <lineage>
        <taxon>Eukaryota</taxon>
        <taxon>Metazoa</taxon>
        <taxon>Ecdysozoa</taxon>
        <taxon>Arthropoda</taxon>
        <taxon>Chelicerata</taxon>
        <taxon>Arachnida</taxon>
        <taxon>Acari</taxon>
        <taxon>Parasitiformes</taxon>
        <taxon>Ixodida</taxon>
        <taxon>Ixodoidea</taxon>
        <taxon>Ixodidae</taxon>
        <taxon>Rhipicephalinae</taxon>
        <taxon>Rhipicephalus</taxon>
        <taxon>Boophilus</taxon>
    </lineage>
</organism>
<name>A0A9J6ELG9_RHIMP</name>
<evidence type="ECO:0000313" key="4">
    <source>
        <dbReference type="Proteomes" id="UP000821866"/>
    </source>
</evidence>
<keyword evidence="2" id="KW-0472">Membrane</keyword>
<dbReference type="AlphaFoldDB" id="A0A9J6ELG9"/>
<keyword evidence="2" id="KW-0812">Transmembrane</keyword>
<dbReference type="OrthoDB" id="6508844at2759"/>
<feature type="region of interest" description="Disordered" evidence="1">
    <location>
        <begin position="122"/>
        <end position="290"/>
    </location>
</feature>
<dbReference type="Proteomes" id="UP000821866">
    <property type="component" value="Chromosome 11"/>
</dbReference>
<keyword evidence="2" id="KW-1133">Transmembrane helix</keyword>
<evidence type="ECO:0000256" key="1">
    <source>
        <dbReference type="SAM" id="MobiDB-lite"/>
    </source>
</evidence>
<gene>
    <name evidence="3" type="ORF">HPB51_004572</name>
</gene>
<accession>A0A9J6ELG9</accession>
<proteinExistence type="predicted"/>
<protein>
    <submittedName>
        <fullName evidence="3">Uncharacterized protein</fullName>
    </submittedName>
</protein>
<keyword evidence="4" id="KW-1185">Reference proteome</keyword>
<evidence type="ECO:0000256" key="2">
    <source>
        <dbReference type="SAM" id="Phobius"/>
    </source>
</evidence>
<reference evidence="3" key="1">
    <citation type="journal article" date="2020" name="Cell">
        <title>Large-Scale Comparative Analyses of Tick Genomes Elucidate Their Genetic Diversity and Vector Capacities.</title>
        <authorList>
            <consortium name="Tick Genome and Microbiome Consortium (TIGMIC)"/>
            <person name="Jia N."/>
            <person name="Wang J."/>
            <person name="Shi W."/>
            <person name="Du L."/>
            <person name="Sun Y."/>
            <person name="Zhan W."/>
            <person name="Jiang J.F."/>
            <person name="Wang Q."/>
            <person name="Zhang B."/>
            <person name="Ji P."/>
            <person name="Bell-Sakyi L."/>
            <person name="Cui X.M."/>
            <person name="Yuan T.T."/>
            <person name="Jiang B.G."/>
            <person name="Yang W.F."/>
            <person name="Lam T.T."/>
            <person name="Chang Q.C."/>
            <person name="Ding S.J."/>
            <person name="Wang X.J."/>
            <person name="Zhu J.G."/>
            <person name="Ruan X.D."/>
            <person name="Zhao L."/>
            <person name="Wei J.T."/>
            <person name="Ye R.Z."/>
            <person name="Que T.C."/>
            <person name="Du C.H."/>
            <person name="Zhou Y.H."/>
            <person name="Cheng J.X."/>
            <person name="Dai P.F."/>
            <person name="Guo W.B."/>
            <person name="Han X.H."/>
            <person name="Huang E.J."/>
            <person name="Li L.F."/>
            <person name="Wei W."/>
            <person name="Gao Y.C."/>
            <person name="Liu J.Z."/>
            <person name="Shao H.Z."/>
            <person name="Wang X."/>
            <person name="Wang C.C."/>
            <person name="Yang T.C."/>
            <person name="Huo Q.B."/>
            <person name="Li W."/>
            <person name="Chen H.Y."/>
            <person name="Chen S.E."/>
            <person name="Zhou L.G."/>
            <person name="Ni X.B."/>
            <person name="Tian J.H."/>
            <person name="Sheng Y."/>
            <person name="Liu T."/>
            <person name="Pan Y.S."/>
            <person name="Xia L.Y."/>
            <person name="Li J."/>
            <person name="Zhao F."/>
            <person name="Cao W.C."/>
        </authorList>
    </citation>
    <scope>NUCLEOTIDE SEQUENCE</scope>
    <source>
        <strain evidence="3">Rmic-2018</strain>
    </source>
</reference>
<feature type="compositionally biased region" description="Polar residues" evidence="1">
    <location>
        <begin position="219"/>
        <end position="235"/>
    </location>
</feature>
<dbReference type="VEuPathDB" id="VectorBase:LOC119180626"/>
<sequence>MPSLADGAAAISDTTTPVPAASLGPPLCSPDESVLESLVAVLVAAIIFLAALVLAVLLFACSSQQTRRELHCSHDHRHQHHCNKRRRRRSLQEVRSRACCGGDRDEDVELFCDRREATAVGGPPRRFDYGSSAGRSSSPDAAAIKRSPYHPGYNSPVTTSRAPPPSRHREGFRKSRYASPGGTCSDPALHSTAFRSSVSRQLPRERRAAPAGTAKPPSGETSDSSRPSAETGSDTRSLEWDNFQPPLATASWPSFSELCTDESFSGAAADGSQQRQQQRQPLSTQREHWV</sequence>
<evidence type="ECO:0000313" key="3">
    <source>
        <dbReference type="EMBL" id="KAH8035331.1"/>
    </source>
</evidence>
<reference evidence="3" key="2">
    <citation type="submission" date="2021-09" db="EMBL/GenBank/DDBJ databases">
        <authorList>
            <person name="Jia N."/>
            <person name="Wang J."/>
            <person name="Shi W."/>
            <person name="Du L."/>
            <person name="Sun Y."/>
            <person name="Zhan W."/>
            <person name="Jiang J."/>
            <person name="Wang Q."/>
            <person name="Zhang B."/>
            <person name="Ji P."/>
            <person name="Sakyi L.B."/>
            <person name="Cui X."/>
            <person name="Yuan T."/>
            <person name="Jiang B."/>
            <person name="Yang W."/>
            <person name="Lam T.T.-Y."/>
            <person name="Chang Q."/>
            <person name="Ding S."/>
            <person name="Wang X."/>
            <person name="Zhu J."/>
            <person name="Ruan X."/>
            <person name="Zhao L."/>
            <person name="Wei J."/>
            <person name="Que T."/>
            <person name="Du C."/>
            <person name="Cheng J."/>
            <person name="Dai P."/>
            <person name="Han X."/>
            <person name="Huang E."/>
            <person name="Gao Y."/>
            <person name="Liu J."/>
            <person name="Shao H."/>
            <person name="Ye R."/>
            <person name="Li L."/>
            <person name="Wei W."/>
            <person name="Wang X."/>
            <person name="Wang C."/>
            <person name="Huo Q."/>
            <person name="Li W."/>
            <person name="Guo W."/>
            <person name="Chen H."/>
            <person name="Chen S."/>
            <person name="Zhou L."/>
            <person name="Zhou L."/>
            <person name="Ni X."/>
            <person name="Tian J."/>
            <person name="Zhou Y."/>
            <person name="Sheng Y."/>
            <person name="Liu T."/>
            <person name="Pan Y."/>
            <person name="Xia L."/>
            <person name="Li J."/>
            <person name="Zhao F."/>
            <person name="Cao W."/>
        </authorList>
    </citation>
    <scope>NUCLEOTIDE SEQUENCE</scope>
    <source>
        <strain evidence="3">Rmic-2018</strain>
        <tissue evidence="3">Larvae</tissue>
    </source>
</reference>
<comment type="caution">
    <text evidence="3">The sequence shown here is derived from an EMBL/GenBank/DDBJ whole genome shotgun (WGS) entry which is preliminary data.</text>
</comment>